<feature type="transmembrane region" description="Helical" evidence="5">
    <location>
        <begin position="307"/>
        <end position="326"/>
    </location>
</feature>
<keyword evidence="3 5" id="KW-1133">Transmembrane helix</keyword>
<dbReference type="Gene3D" id="1.20.1070.10">
    <property type="entry name" value="Rhodopsin 7-helix transmembrane proteins"/>
    <property type="match status" value="1"/>
</dbReference>
<proteinExistence type="predicted"/>
<evidence type="ECO:0000256" key="5">
    <source>
        <dbReference type="SAM" id="Phobius"/>
    </source>
</evidence>
<comment type="subcellular location">
    <subcellularLocation>
        <location evidence="1">Membrane</location>
    </subcellularLocation>
</comment>
<sequence>MSKDTAGGLMWNGLARSQLTSNFNTTGDKYAGWPEKEVRKPVEFYTELLDSMLDREISIWTDNILGSALDSLVCADLPILNYNPRELAYHIHVNAHFLAEKFDTQVWNVETNSFFYRTSLTKANQLKMQEFGMAGMIVLASYDRKIKNVLHSKSFLITLEPILQNDEDIYMKSLLEKHFNQVYITDVTTDAENLMQQYFEERKQTAPAMPNILRWVLFKAQIGVRQKQTFVAHLDILLFEIGYVLFQRPLLLLLNGAQAPIIATLETSAMEIYGLVHAPMVLILCVSGCIGHLLSIAVLFRMLNPTNVLLISMSGSQLALCVNFLYSTLYRTGMNCSVLVHMFSTFHVVTLSIIRHFSLKRLTNINSSLAWFTYQKCAKSLFFIYLSAILVCAPLYFQSEIVLGENPDSCPVVLNATNPRVHKIAAYRLKFSENALLQSINFWLFGSVSKLIPCSILCLMTYFILDSLRTIQTMAAKFGNVERDRQYHRTTKVILIVMVMFIVVEFPQGVLAVAQSVVVVPHLDILGDVFEMLTLLNSCLIFALFCSMNSRLRSAFIENSQRICYKRRCKKLLDVDDLQKSSNVNDKEHHLLKGDNYTERSENTRLTHI</sequence>
<dbReference type="GO" id="GO:0005886">
    <property type="term" value="C:plasma membrane"/>
    <property type="evidence" value="ECO:0007669"/>
    <property type="project" value="TreeGrafter"/>
</dbReference>
<feature type="transmembrane region" description="Helical" evidence="5">
    <location>
        <begin position="525"/>
        <end position="546"/>
    </location>
</feature>
<feature type="transmembrane region" description="Helical" evidence="5">
    <location>
        <begin position="378"/>
        <end position="397"/>
    </location>
</feature>
<dbReference type="PANTHER" id="PTHR46273">
    <property type="entry name" value="MYOSUPPRESSIN RECEPTOR 1, ISOFORM B-RELATED"/>
    <property type="match status" value="1"/>
</dbReference>
<dbReference type="Proteomes" id="UP000887574">
    <property type="component" value="Unplaced"/>
</dbReference>
<evidence type="ECO:0000256" key="2">
    <source>
        <dbReference type="ARBA" id="ARBA00022692"/>
    </source>
</evidence>
<reference evidence="8" key="1">
    <citation type="submission" date="2022-11" db="UniProtKB">
        <authorList>
            <consortium name="WormBaseParasite"/>
        </authorList>
    </citation>
    <scope>IDENTIFICATION</scope>
</reference>
<organism evidence="7 8">
    <name type="scientific">Ditylenchus dipsaci</name>
    <dbReference type="NCBI Taxonomy" id="166011"/>
    <lineage>
        <taxon>Eukaryota</taxon>
        <taxon>Metazoa</taxon>
        <taxon>Ecdysozoa</taxon>
        <taxon>Nematoda</taxon>
        <taxon>Chromadorea</taxon>
        <taxon>Rhabditida</taxon>
        <taxon>Tylenchina</taxon>
        <taxon>Tylenchomorpha</taxon>
        <taxon>Sphaerularioidea</taxon>
        <taxon>Anguinidae</taxon>
        <taxon>Anguininae</taxon>
        <taxon>Ditylenchus</taxon>
    </lineage>
</organism>
<name>A0A915EU08_9BILA</name>
<dbReference type="Pfam" id="PF10324">
    <property type="entry name" value="7TM_GPCR_Srw"/>
    <property type="match status" value="1"/>
</dbReference>
<accession>A0A915EU08</accession>
<dbReference type="InterPro" id="IPR017452">
    <property type="entry name" value="GPCR_Rhodpsn_7TM"/>
</dbReference>
<feature type="transmembrane region" description="Helical" evidence="5">
    <location>
        <begin position="338"/>
        <end position="357"/>
    </location>
</feature>
<dbReference type="WBParaSite" id="jg9807">
    <property type="protein sequence ID" value="jg9807"/>
    <property type="gene ID" value="jg9807"/>
</dbReference>
<dbReference type="GO" id="GO:0008528">
    <property type="term" value="F:G protein-coupled peptide receptor activity"/>
    <property type="evidence" value="ECO:0007669"/>
    <property type="project" value="InterPro"/>
</dbReference>
<keyword evidence="2 5" id="KW-0812">Transmembrane</keyword>
<feature type="transmembrane region" description="Helical" evidence="5">
    <location>
        <begin position="442"/>
        <end position="465"/>
    </location>
</feature>
<feature type="transmembrane region" description="Helical" evidence="5">
    <location>
        <begin position="493"/>
        <end position="513"/>
    </location>
</feature>
<feature type="transmembrane region" description="Helical" evidence="5">
    <location>
        <begin position="280"/>
        <end position="300"/>
    </location>
</feature>
<dbReference type="Gene3D" id="3.40.50.12180">
    <property type="match status" value="1"/>
</dbReference>
<dbReference type="AlphaFoldDB" id="A0A915EU08"/>
<dbReference type="PROSITE" id="PS50262">
    <property type="entry name" value="G_PROTEIN_RECEP_F1_2"/>
    <property type="match status" value="1"/>
</dbReference>
<protein>
    <submittedName>
        <fullName evidence="8">G-protein coupled receptors family 1 profile domain-containing protein</fullName>
    </submittedName>
</protein>
<evidence type="ECO:0000256" key="3">
    <source>
        <dbReference type="ARBA" id="ARBA00022989"/>
    </source>
</evidence>
<evidence type="ECO:0000259" key="6">
    <source>
        <dbReference type="PROSITE" id="PS50262"/>
    </source>
</evidence>
<feature type="domain" description="G-protein coupled receptors family 1 profile" evidence="6">
    <location>
        <begin position="288"/>
        <end position="545"/>
    </location>
</feature>
<evidence type="ECO:0000313" key="8">
    <source>
        <dbReference type="WBParaSite" id="jg9807"/>
    </source>
</evidence>
<dbReference type="PANTHER" id="PTHR46273:SF11">
    <property type="entry name" value="G-PROTEIN COUPLED RECEPTORS FAMILY 1 PROFILE DOMAIN-CONTAINING PROTEIN"/>
    <property type="match status" value="1"/>
</dbReference>
<keyword evidence="4 5" id="KW-0472">Membrane</keyword>
<evidence type="ECO:0000313" key="7">
    <source>
        <dbReference type="Proteomes" id="UP000887574"/>
    </source>
</evidence>
<keyword evidence="7" id="KW-1185">Reference proteome</keyword>
<dbReference type="InterPro" id="IPR053219">
    <property type="entry name" value="GPCR_Dmsr-1"/>
</dbReference>
<evidence type="ECO:0000256" key="4">
    <source>
        <dbReference type="ARBA" id="ARBA00023136"/>
    </source>
</evidence>
<dbReference type="InterPro" id="IPR019427">
    <property type="entry name" value="7TM_GPCR_serpentine_rcpt_Srw"/>
</dbReference>
<dbReference type="CDD" id="cd14978">
    <property type="entry name" value="7tmA_FMRFamide_R-like"/>
    <property type="match status" value="1"/>
</dbReference>
<dbReference type="SUPFAM" id="SSF81321">
    <property type="entry name" value="Family A G protein-coupled receptor-like"/>
    <property type="match status" value="1"/>
</dbReference>
<evidence type="ECO:0000256" key="1">
    <source>
        <dbReference type="ARBA" id="ARBA00004370"/>
    </source>
</evidence>